<protein>
    <submittedName>
        <fullName evidence="1">Uncharacterized protein</fullName>
    </submittedName>
</protein>
<name>A0A242MWS6_CABSO</name>
<accession>A0A242MWS6</accession>
<proteinExistence type="predicted"/>
<dbReference type="Proteomes" id="UP000195221">
    <property type="component" value="Unassembled WGS sequence"/>
</dbReference>
<evidence type="ECO:0000313" key="2">
    <source>
        <dbReference type="Proteomes" id="UP000195221"/>
    </source>
</evidence>
<evidence type="ECO:0000313" key="1">
    <source>
        <dbReference type="EMBL" id="OTP75773.1"/>
    </source>
</evidence>
<dbReference type="EMBL" id="NBTZ01000046">
    <property type="protein sequence ID" value="OTP75773.1"/>
    <property type="molecule type" value="Genomic_DNA"/>
</dbReference>
<reference evidence="1 2" key="1">
    <citation type="submission" date="2017-03" db="EMBL/GenBank/DDBJ databases">
        <title>Genome analysis of strain PAMC 26577.</title>
        <authorList>
            <person name="Oh H.-M."/>
            <person name="Yang J.-A."/>
        </authorList>
    </citation>
    <scope>NUCLEOTIDE SEQUENCE [LARGE SCALE GENOMIC DNA]</scope>
    <source>
        <strain evidence="1 2">PAMC 26577</strain>
    </source>
</reference>
<organism evidence="1 2">
    <name type="scientific">Caballeronia sordidicola</name>
    <name type="common">Burkholderia sordidicola</name>
    <dbReference type="NCBI Taxonomy" id="196367"/>
    <lineage>
        <taxon>Bacteria</taxon>
        <taxon>Pseudomonadati</taxon>
        <taxon>Pseudomonadota</taxon>
        <taxon>Betaproteobacteria</taxon>
        <taxon>Burkholderiales</taxon>
        <taxon>Burkholderiaceae</taxon>
        <taxon>Caballeronia</taxon>
    </lineage>
</organism>
<gene>
    <name evidence="1" type="ORF">PAMC26577_12455</name>
</gene>
<comment type="caution">
    <text evidence="1">The sequence shown here is derived from an EMBL/GenBank/DDBJ whole genome shotgun (WGS) entry which is preliminary data.</text>
</comment>
<sequence>MLLLPWKWLDLPGILESECKNERGAKPLKALAPRVDPAESSGCSCVSLNAKRRR</sequence>
<dbReference type="AlphaFoldDB" id="A0A242MWS6"/>